<dbReference type="AlphaFoldDB" id="A0A0L1ITZ6"/>
<keyword evidence="3" id="KW-1185">Reference proteome</keyword>
<gene>
    <name evidence="2" type="ORF">ANOM_010125</name>
</gene>
<dbReference type="InterPro" id="IPR001810">
    <property type="entry name" value="F-box_dom"/>
</dbReference>
<protein>
    <recommendedName>
        <fullName evidence="1">F-box domain-containing protein</fullName>
    </recommendedName>
</protein>
<proteinExistence type="predicted"/>
<dbReference type="Pfam" id="PF12937">
    <property type="entry name" value="F-box-like"/>
    <property type="match status" value="1"/>
</dbReference>
<dbReference type="EMBL" id="JNOM01000325">
    <property type="protein sequence ID" value="KNG82668.1"/>
    <property type="molecule type" value="Genomic_DNA"/>
</dbReference>
<sequence>MTSGVQLLHLPTEILIGILAAAPSRASLANLARTCRRLQTLVEPYLYRSVYLGNHDGESFTYAIDRKAVRAEYIQELVIHYHYIDDIPNEDEYYPILVESLVPTISRLVNLRRLVVKGLEYDTQRSYDEPEFGPGPRLDALSMIWSWLFQQSTQSMSGVLTSLTTCELIMNDLTPTPLQHTASDVWCFSSRETVLLHPKLQKLSIVAALISYLDPETLSYTKKPWFSPTSLETLTLLCCDVSSHGLHDMLKFPKALKNFTLKGSPWTSLPNHFPIDRGAIVNALKAQAHSLLNLELDFYLHTNCPALDFRDFTSLEQLTIDPKVLRGDDDDDDDDGQSPEALRQYCHLPPSLRSLRFREYRERGRPDLQTLSIVLDWVMSGGLPNLKNIMIQSATFTSAAILDAITSDGKSFRQAFRAVGVEFAVERVRSCLHNEHLTIDCSCCSFCWRFLDQGNN</sequence>
<dbReference type="GeneID" id="26811929"/>
<accession>A0A0L1ITZ6</accession>
<feature type="domain" description="F-box" evidence="1">
    <location>
        <begin position="4"/>
        <end position="50"/>
    </location>
</feature>
<dbReference type="RefSeq" id="XP_015403591.1">
    <property type="nucleotide sequence ID" value="XM_015555381.1"/>
</dbReference>
<dbReference type="Gene3D" id="3.80.10.10">
    <property type="entry name" value="Ribonuclease Inhibitor"/>
    <property type="match status" value="1"/>
</dbReference>
<dbReference type="STRING" id="1509407.A0A0L1ITZ6"/>
<dbReference type="InterPro" id="IPR032675">
    <property type="entry name" value="LRR_dom_sf"/>
</dbReference>
<dbReference type="SUPFAM" id="SSF52047">
    <property type="entry name" value="RNI-like"/>
    <property type="match status" value="1"/>
</dbReference>
<name>A0A0L1ITZ6_ASPN3</name>
<dbReference type="OrthoDB" id="2522477at2759"/>
<evidence type="ECO:0000259" key="1">
    <source>
        <dbReference type="PROSITE" id="PS50181"/>
    </source>
</evidence>
<reference evidence="2 3" key="1">
    <citation type="submission" date="2014-06" db="EMBL/GenBank/DDBJ databases">
        <title>The Genome of the Aflatoxigenic Filamentous Fungus Aspergillus nomius.</title>
        <authorList>
            <person name="Moore M.G."/>
            <person name="Shannon B.M."/>
            <person name="Brian M.M."/>
        </authorList>
    </citation>
    <scope>NUCLEOTIDE SEQUENCE [LARGE SCALE GENOMIC DNA]</scope>
    <source>
        <strain evidence="2 3">NRRL 13137</strain>
    </source>
</reference>
<evidence type="ECO:0000313" key="3">
    <source>
        <dbReference type="Proteomes" id="UP000037505"/>
    </source>
</evidence>
<evidence type="ECO:0000313" key="2">
    <source>
        <dbReference type="EMBL" id="KNG82668.1"/>
    </source>
</evidence>
<dbReference type="Proteomes" id="UP000037505">
    <property type="component" value="Unassembled WGS sequence"/>
</dbReference>
<dbReference type="PROSITE" id="PS50181">
    <property type="entry name" value="FBOX"/>
    <property type="match status" value="1"/>
</dbReference>
<comment type="caution">
    <text evidence="2">The sequence shown here is derived from an EMBL/GenBank/DDBJ whole genome shotgun (WGS) entry which is preliminary data.</text>
</comment>
<organism evidence="2 3">
    <name type="scientific">Aspergillus nomiae NRRL (strain ATCC 15546 / NRRL 13137 / CBS 260.88 / M93)</name>
    <dbReference type="NCBI Taxonomy" id="1509407"/>
    <lineage>
        <taxon>Eukaryota</taxon>
        <taxon>Fungi</taxon>
        <taxon>Dikarya</taxon>
        <taxon>Ascomycota</taxon>
        <taxon>Pezizomycotina</taxon>
        <taxon>Eurotiomycetes</taxon>
        <taxon>Eurotiomycetidae</taxon>
        <taxon>Eurotiales</taxon>
        <taxon>Aspergillaceae</taxon>
        <taxon>Aspergillus</taxon>
        <taxon>Aspergillus subgen. Circumdati</taxon>
    </lineage>
</organism>